<sequence>MSSWFSFWRVQTKFEECTGLFSVGCTDFMCAEDDSAGVTGKAGSFIRFFYPTERTAALDETKTCFWIPRQEYTSGLVNFMKFPAAWLLGGLFYWTVGSLRIPAVYNAPVYKPVGDTDRSLPCVVFSHGLGGNRLLYSTYCCELASQGCVVACVEHRDESASATYVLKEQEGDEEMTEEWMQYHSLQPSYNEFEFRNSQVHHRANECINARNILEKIHSGEFPRNLLKENSILQTAQAKDKRFRCGVVLDVWMLPLGEEIFNYELDQPLLFVNSQAFHRWKGNMDPLKKLINKKPDTRPIIAIRWTKHMNQCDIPSVLPPYILRWTSLGSKLDPSTAVSLNRQAVWAFISRHLGIGNPPLHEPILDGGEGTPEHIIIGSEMTPQTDDKKIDSVPSSL</sequence>
<dbReference type="PANTHER" id="PTHR10272:SF0">
    <property type="entry name" value="PLATELET-ACTIVATING FACTOR ACETYLHYDROLASE"/>
    <property type="match status" value="1"/>
</dbReference>
<dbReference type="Proteomes" id="UP001163046">
    <property type="component" value="Unassembled WGS sequence"/>
</dbReference>
<dbReference type="EC" id="3.1.1.47" evidence="1 5"/>
<gene>
    <name evidence="6" type="primary">PLA2G7</name>
    <name evidence="6" type="ORF">OS493_014543</name>
</gene>
<evidence type="ECO:0000256" key="1">
    <source>
        <dbReference type="ARBA" id="ARBA00013201"/>
    </source>
</evidence>
<dbReference type="GO" id="GO:0003847">
    <property type="term" value="F:1-alkyl-2-acetylglycerophosphocholine esterase activity"/>
    <property type="evidence" value="ECO:0007669"/>
    <property type="project" value="UniProtKB-UniRule"/>
</dbReference>
<keyword evidence="3 5" id="KW-0442">Lipid degradation</keyword>
<dbReference type="AlphaFoldDB" id="A0A9X0CKK7"/>
<dbReference type="SUPFAM" id="SSF53474">
    <property type="entry name" value="alpha/beta-Hydrolases"/>
    <property type="match status" value="1"/>
</dbReference>
<dbReference type="Gene3D" id="3.40.50.1820">
    <property type="entry name" value="alpha/beta hydrolase"/>
    <property type="match status" value="2"/>
</dbReference>
<dbReference type="PIRSF" id="PIRSF018169">
    <property type="entry name" value="PAF_acetylhydrolase"/>
    <property type="match status" value="1"/>
</dbReference>
<evidence type="ECO:0000256" key="4">
    <source>
        <dbReference type="ARBA" id="ARBA00023098"/>
    </source>
</evidence>
<dbReference type="InterPro" id="IPR016715">
    <property type="entry name" value="PAF_acetylhydro_eukaryote"/>
</dbReference>
<keyword evidence="4 5" id="KW-0443">Lipid metabolism</keyword>
<organism evidence="6 7">
    <name type="scientific">Desmophyllum pertusum</name>
    <dbReference type="NCBI Taxonomy" id="174260"/>
    <lineage>
        <taxon>Eukaryota</taxon>
        <taxon>Metazoa</taxon>
        <taxon>Cnidaria</taxon>
        <taxon>Anthozoa</taxon>
        <taxon>Hexacorallia</taxon>
        <taxon>Scleractinia</taxon>
        <taxon>Caryophylliina</taxon>
        <taxon>Caryophylliidae</taxon>
        <taxon>Desmophyllum</taxon>
    </lineage>
</organism>
<name>A0A9X0CKK7_9CNID</name>
<keyword evidence="7" id="KW-1185">Reference proteome</keyword>
<accession>A0A9X0CKK7</accession>
<proteinExistence type="predicted"/>
<dbReference type="GO" id="GO:0016042">
    <property type="term" value="P:lipid catabolic process"/>
    <property type="evidence" value="ECO:0007669"/>
    <property type="project" value="UniProtKB-KW"/>
</dbReference>
<evidence type="ECO:0000313" key="6">
    <source>
        <dbReference type="EMBL" id="KAJ7361897.1"/>
    </source>
</evidence>
<comment type="caution">
    <text evidence="6">The sequence shown here is derived from an EMBL/GenBank/DDBJ whole genome shotgun (WGS) entry which is preliminary data.</text>
</comment>
<protein>
    <recommendedName>
        <fullName evidence="1 5">1-alkyl-2-acetylglycerophosphocholine esterase</fullName>
        <ecNumber evidence="1 5">3.1.1.47</ecNumber>
    </recommendedName>
</protein>
<dbReference type="EMBL" id="MU827308">
    <property type="protein sequence ID" value="KAJ7361897.1"/>
    <property type="molecule type" value="Genomic_DNA"/>
</dbReference>
<dbReference type="InterPro" id="IPR029058">
    <property type="entry name" value="AB_hydrolase_fold"/>
</dbReference>
<evidence type="ECO:0000256" key="5">
    <source>
        <dbReference type="PIRNR" id="PIRNR018169"/>
    </source>
</evidence>
<evidence type="ECO:0000256" key="2">
    <source>
        <dbReference type="ARBA" id="ARBA00022801"/>
    </source>
</evidence>
<reference evidence="6" key="1">
    <citation type="submission" date="2023-01" db="EMBL/GenBank/DDBJ databases">
        <title>Genome assembly of the deep-sea coral Lophelia pertusa.</title>
        <authorList>
            <person name="Herrera S."/>
            <person name="Cordes E."/>
        </authorList>
    </citation>
    <scope>NUCLEOTIDE SEQUENCE</scope>
    <source>
        <strain evidence="6">USNM1676648</strain>
        <tissue evidence="6">Polyp</tissue>
    </source>
</reference>
<dbReference type="Pfam" id="PF03403">
    <property type="entry name" value="PAF-AH_p_II"/>
    <property type="match status" value="2"/>
</dbReference>
<dbReference type="PANTHER" id="PTHR10272">
    <property type="entry name" value="PLATELET-ACTIVATING FACTOR ACETYLHYDROLASE"/>
    <property type="match status" value="1"/>
</dbReference>
<evidence type="ECO:0000313" key="7">
    <source>
        <dbReference type="Proteomes" id="UP001163046"/>
    </source>
</evidence>
<evidence type="ECO:0000256" key="3">
    <source>
        <dbReference type="ARBA" id="ARBA00022963"/>
    </source>
</evidence>
<dbReference type="OrthoDB" id="2363873at2759"/>
<comment type="catalytic activity">
    <reaction evidence="5">
        <text>a 1-O-alkyl-2-acetyl-sn-glycero-3-phosphocholine + H2O = a 1-O-alkyl-sn-glycero-3-phosphocholine + acetate + H(+)</text>
        <dbReference type="Rhea" id="RHEA:17777"/>
        <dbReference type="ChEBI" id="CHEBI:15377"/>
        <dbReference type="ChEBI" id="CHEBI:15378"/>
        <dbReference type="ChEBI" id="CHEBI:30089"/>
        <dbReference type="ChEBI" id="CHEBI:30909"/>
        <dbReference type="ChEBI" id="CHEBI:36707"/>
        <dbReference type="EC" id="3.1.1.47"/>
    </reaction>
</comment>
<keyword evidence="2 5" id="KW-0378">Hydrolase</keyword>